<feature type="region of interest" description="Disordered" evidence="1">
    <location>
        <begin position="47"/>
        <end position="90"/>
    </location>
</feature>
<name>H0QYP4_9ACTN</name>
<dbReference type="STRING" id="1077974.GOEFS_042_00360"/>
<evidence type="ECO:0000313" key="3">
    <source>
        <dbReference type="Proteomes" id="UP000035034"/>
    </source>
</evidence>
<evidence type="ECO:0000256" key="1">
    <source>
        <dbReference type="SAM" id="MobiDB-lite"/>
    </source>
</evidence>
<reference evidence="2 3" key="1">
    <citation type="submission" date="2011-12" db="EMBL/GenBank/DDBJ databases">
        <title>Whole genome shotgun sequence of Gordonia effusa NBRC 100432.</title>
        <authorList>
            <person name="Yoshida I."/>
            <person name="Takarada H."/>
            <person name="Hosoyama A."/>
            <person name="Tsuchikane K."/>
            <person name="Katsumata H."/>
            <person name="Yamazaki S."/>
            <person name="Fujita N."/>
        </authorList>
    </citation>
    <scope>NUCLEOTIDE SEQUENCE [LARGE SCALE GENOMIC DNA]</scope>
    <source>
        <strain evidence="2 3">NBRC 100432</strain>
    </source>
</reference>
<dbReference type="EMBL" id="BAEH01000042">
    <property type="protein sequence ID" value="GAB17945.1"/>
    <property type="molecule type" value="Genomic_DNA"/>
</dbReference>
<comment type="caution">
    <text evidence="2">The sequence shown here is derived from an EMBL/GenBank/DDBJ whole genome shotgun (WGS) entry which is preliminary data.</text>
</comment>
<accession>H0QYP4</accession>
<dbReference type="Proteomes" id="UP000035034">
    <property type="component" value="Unassembled WGS sequence"/>
</dbReference>
<proteinExistence type="predicted"/>
<gene>
    <name evidence="2" type="ORF">GOEFS_042_00360</name>
</gene>
<sequence length="90" mass="9980">MNWLSVSPTRWAEPVVECREEGTECCDKGVVLPRAIVECRDELARRGVSRRGETTTFSNPAGVRETLTRRPPFGTDQKGRSSDEMTGPIG</sequence>
<evidence type="ECO:0000313" key="2">
    <source>
        <dbReference type="EMBL" id="GAB17945.1"/>
    </source>
</evidence>
<dbReference type="AlphaFoldDB" id="H0QYP4"/>
<organism evidence="2 3">
    <name type="scientific">Gordonia effusa NBRC 100432</name>
    <dbReference type="NCBI Taxonomy" id="1077974"/>
    <lineage>
        <taxon>Bacteria</taxon>
        <taxon>Bacillati</taxon>
        <taxon>Actinomycetota</taxon>
        <taxon>Actinomycetes</taxon>
        <taxon>Mycobacteriales</taxon>
        <taxon>Gordoniaceae</taxon>
        <taxon>Gordonia</taxon>
    </lineage>
</organism>
<keyword evidence="3" id="KW-1185">Reference proteome</keyword>
<protein>
    <submittedName>
        <fullName evidence="2">Uncharacterized protein</fullName>
    </submittedName>
</protein>